<sequence>MSGEWMLNEEMKRFSEIACMKKIEFIKAKLINKALLGIWHLIPVTCEEANRQKSENSLTKSQILSIINSLTPLLGDLDQLRFRGLSSKSRDDLINILQEVRNILIENNINNDKEE</sequence>
<proteinExistence type="predicted"/>
<protein>
    <submittedName>
        <fullName evidence="1">Uncharacterized protein</fullName>
    </submittedName>
</protein>
<dbReference type="OrthoDB" id="2410248at2759"/>
<dbReference type="Proteomes" id="UP000266861">
    <property type="component" value="Unassembled WGS sequence"/>
</dbReference>
<comment type="caution">
    <text evidence="1">The sequence shown here is derived from an EMBL/GenBank/DDBJ whole genome shotgun (WGS) entry which is preliminary data.</text>
</comment>
<accession>A0A397H7T9</accession>
<dbReference type="AlphaFoldDB" id="A0A397H7T9"/>
<organism evidence="1 2">
    <name type="scientific">Diversispora epigaea</name>
    <dbReference type="NCBI Taxonomy" id="1348612"/>
    <lineage>
        <taxon>Eukaryota</taxon>
        <taxon>Fungi</taxon>
        <taxon>Fungi incertae sedis</taxon>
        <taxon>Mucoromycota</taxon>
        <taxon>Glomeromycotina</taxon>
        <taxon>Glomeromycetes</taxon>
        <taxon>Diversisporales</taxon>
        <taxon>Diversisporaceae</taxon>
        <taxon>Diversispora</taxon>
    </lineage>
</organism>
<reference evidence="1 2" key="1">
    <citation type="submission" date="2018-08" db="EMBL/GenBank/DDBJ databases">
        <title>Genome and evolution of the arbuscular mycorrhizal fungus Diversispora epigaea (formerly Glomus versiforme) and its bacterial endosymbionts.</title>
        <authorList>
            <person name="Sun X."/>
            <person name="Fei Z."/>
            <person name="Harrison M."/>
        </authorList>
    </citation>
    <scope>NUCLEOTIDE SEQUENCE [LARGE SCALE GENOMIC DNA]</scope>
    <source>
        <strain evidence="1 2">IT104</strain>
    </source>
</reference>
<keyword evidence="2" id="KW-1185">Reference proteome</keyword>
<dbReference type="EMBL" id="PQFF01000331">
    <property type="protein sequence ID" value="RHZ59155.1"/>
    <property type="molecule type" value="Genomic_DNA"/>
</dbReference>
<name>A0A397H7T9_9GLOM</name>
<evidence type="ECO:0000313" key="1">
    <source>
        <dbReference type="EMBL" id="RHZ59155.1"/>
    </source>
</evidence>
<gene>
    <name evidence="1" type="ORF">Glove_365g181</name>
</gene>
<evidence type="ECO:0000313" key="2">
    <source>
        <dbReference type="Proteomes" id="UP000266861"/>
    </source>
</evidence>